<organism evidence="1 2">
    <name type="scientific">Ascaris lumbricoides</name>
    <name type="common">Giant roundworm</name>
    <dbReference type="NCBI Taxonomy" id="6252"/>
    <lineage>
        <taxon>Eukaryota</taxon>
        <taxon>Metazoa</taxon>
        <taxon>Ecdysozoa</taxon>
        <taxon>Nematoda</taxon>
        <taxon>Chromadorea</taxon>
        <taxon>Rhabditida</taxon>
        <taxon>Spirurina</taxon>
        <taxon>Ascaridomorpha</taxon>
        <taxon>Ascaridoidea</taxon>
        <taxon>Ascarididae</taxon>
        <taxon>Ascaris</taxon>
    </lineage>
</organism>
<name>A0A0M3I0R9_ASCLU</name>
<keyword evidence="1" id="KW-1185">Reference proteome</keyword>
<accession>A0A0M3I0R9</accession>
<dbReference type="WBParaSite" id="ALUE_0000976401-mRNA-1">
    <property type="protein sequence ID" value="ALUE_0000976401-mRNA-1"/>
    <property type="gene ID" value="ALUE_0000976401"/>
</dbReference>
<reference evidence="2" key="1">
    <citation type="submission" date="2017-02" db="UniProtKB">
        <authorList>
            <consortium name="WormBaseParasite"/>
        </authorList>
    </citation>
    <scope>IDENTIFICATION</scope>
</reference>
<evidence type="ECO:0000313" key="1">
    <source>
        <dbReference type="Proteomes" id="UP000036681"/>
    </source>
</evidence>
<proteinExistence type="predicted"/>
<dbReference type="Proteomes" id="UP000036681">
    <property type="component" value="Unplaced"/>
</dbReference>
<evidence type="ECO:0000313" key="2">
    <source>
        <dbReference type="WBParaSite" id="ALUE_0000976401-mRNA-1"/>
    </source>
</evidence>
<sequence>MFLQPDASNSWSEEVSLSLSHSFCFPLLALVYVSPRLMQLVYGVVNVLCNATWF</sequence>
<dbReference type="AlphaFoldDB" id="A0A0M3I0R9"/>
<protein>
    <submittedName>
        <fullName evidence="2">Ovule protein</fullName>
    </submittedName>
</protein>